<evidence type="ECO:0000256" key="10">
    <source>
        <dbReference type="ARBA" id="ARBA00023204"/>
    </source>
</evidence>
<evidence type="ECO:0000313" key="16">
    <source>
        <dbReference type="Proteomes" id="UP000254621"/>
    </source>
</evidence>
<dbReference type="NCBIfam" id="NF003589">
    <property type="entry name" value="PRK05254.1-2"/>
    <property type="match status" value="1"/>
</dbReference>
<dbReference type="NCBIfam" id="NF003592">
    <property type="entry name" value="PRK05254.1-5"/>
    <property type="match status" value="1"/>
</dbReference>
<feature type="active site" description="Proton acceptor" evidence="11 12">
    <location>
        <position position="70"/>
    </location>
</feature>
<proteinExistence type="inferred from homology"/>
<dbReference type="NCBIfam" id="NF003588">
    <property type="entry name" value="PRK05254.1-1"/>
    <property type="match status" value="1"/>
</dbReference>
<dbReference type="Proteomes" id="UP000254621">
    <property type="component" value="Unassembled WGS sequence"/>
</dbReference>
<dbReference type="FunFam" id="3.40.470.10:FF:000008">
    <property type="entry name" value="Uracil-DNA glycosylase"/>
    <property type="match status" value="1"/>
</dbReference>
<dbReference type="InterPro" id="IPR005122">
    <property type="entry name" value="Uracil-DNA_glycosylase-like"/>
</dbReference>
<dbReference type="AlphaFoldDB" id="A0A380NXD6"/>
<comment type="catalytic activity">
    <reaction evidence="1 11 13">
        <text>Hydrolyzes single-stranded DNA or mismatched double-stranded DNA and polynucleotides, releasing free uracil.</text>
        <dbReference type="EC" id="3.2.2.27"/>
    </reaction>
</comment>
<dbReference type="InterPro" id="IPR018085">
    <property type="entry name" value="Ura-DNA_Glyclase_AS"/>
</dbReference>
<evidence type="ECO:0000256" key="5">
    <source>
        <dbReference type="ARBA" id="ARBA00012030"/>
    </source>
</evidence>
<dbReference type="Pfam" id="PF03167">
    <property type="entry name" value="UDG"/>
    <property type="match status" value="1"/>
</dbReference>
<dbReference type="CDD" id="cd10027">
    <property type="entry name" value="UDG-F1-like"/>
    <property type="match status" value="1"/>
</dbReference>
<evidence type="ECO:0000256" key="6">
    <source>
        <dbReference type="ARBA" id="ARBA00018429"/>
    </source>
</evidence>
<evidence type="ECO:0000313" key="15">
    <source>
        <dbReference type="EMBL" id="SUP52172.1"/>
    </source>
</evidence>
<reference evidence="15 16" key="1">
    <citation type="submission" date="2018-06" db="EMBL/GenBank/DDBJ databases">
        <authorList>
            <consortium name="Pathogen Informatics"/>
            <person name="Doyle S."/>
        </authorList>
    </citation>
    <scope>NUCLEOTIDE SEQUENCE [LARGE SCALE GENOMIC DNA]</scope>
    <source>
        <strain evidence="15 16">NCTC13645</strain>
    </source>
</reference>
<evidence type="ECO:0000256" key="8">
    <source>
        <dbReference type="ARBA" id="ARBA00022763"/>
    </source>
</evidence>
<evidence type="ECO:0000256" key="11">
    <source>
        <dbReference type="HAMAP-Rule" id="MF_00148"/>
    </source>
</evidence>
<evidence type="ECO:0000256" key="12">
    <source>
        <dbReference type="PROSITE-ProRule" id="PRU10072"/>
    </source>
</evidence>
<evidence type="ECO:0000256" key="7">
    <source>
        <dbReference type="ARBA" id="ARBA00022490"/>
    </source>
</evidence>
<keyword evidence="9 11" id="KW-0378">Hydrolase</keyword>
<dbReference type="PANTHER" id="PTHR11264:SF0">
    <property type="entry name" value="URACIL-DNA GLYCOSYLASE"/>
    <property type="match status" value="1"/>
</dbReference>
<dbReference type="Gene3D" id="3.40.470.10">
    <property type="entry name" value="Uracil-DNA glycosylase-like domain"/>
    <property type="match status" value="1"/>
</dbReference>
<comment type="similarity">
    <text evidence="4 11 13">Belongs to the uracil-DNA glycosylase (UDG) superfamily. UNG family.</text>
</comment>
<dbReference type="STRING" id="1629.IV50_GL001384"/>
<dbReference type="InterPro" id="IPR002043">
    <property type="entry name" value="UDG_fam1"/>
</dbReference>
<evidence type="ECO:0000256" key="2">
    <source>
        <dbReference type="ARBA" id="ARBA00002631"/>
    </source>
</evidence>
<dbReference type="PANTHER" id="PTHR11264">
    <property type="entry name" value="URACIL-DNA GLYCOSYLASE"/>
    <property type="match status" value="1"/>
</dbReference>
<name>A0A380NXD6_WEIVI</name>
<dbReference type="GO" id="GO:0004844">
    <property type="term" value="F:uracil DNA N-glycosylase activity"/>
    <property type="evidence" value="ECO:0007669"/>
    <property type="project" value="UniProtKB-UniRule"/>
</dbReference>
<evidence type="ECO:0000256" key="1">
    <source>
        <dbReference type="ARBA" id="ARBA00001400"/>
    </source>
</evidence>
<dbReference type="PROSITE" id="PS00130">
    <property type="entry name" value="U_DNA_GLYCOSYLASE"/>
    <property type="match status" value="1"/>
</dbReference>
<dbReference type="InterPro" id="IPR036895">
    <property type="entry name" value="Uracil-DNA_glycosylase-like_sf"/>
</dbReference>
<evidence type="ECO:0000256" key="4">
    <source>
        <dbReference type="ARBA" id="ARBA00008184"/>
    </source>
</evidence>
<keyword evidence="15" id="KW-0326">Glycosidase</keyword>
<keyword evidence="8 11" id="KW-0227">DNA damage</keyword>
<keyword evidence="7 11" id="KW-0963">Cytoplasm</keyword>
<dbReference type="SMART" id="SM00987">
    <property type="entry name" value="UreE_C"/>
    <property type="match status" value="1"/>
</dbReference>
<dbReference type="SMART" id="SM00986">
    <property type="entry name" value="UDG"/>
    <property type="match status" value="1"/>
</dbReference>
<gene>
    <name evidence="11 15" type="primary">ung</name>
    <name evidence="15" type="ORF">NCTC13645_00045</name>
</gene>
<evidence type="ECO:0000259" key="14">
    <source>
        <dbReference type="SMART" id="SM00986"/>
    </source>
</evidence>
<keyword evidence="10 11" id="KW-0234">DNA repair</keyword>
<feature type="domain" description="Uracil-DNA glycosylase-like" evidence="14">
    <location>
        <begin position="55"/>
        <end position="215"/>
    </location>
</feature>
<dbReference type="HAMAP" id="MF_00148">
    <property type="entry name" value="UDG"/>
    <property type="match status" value="1"/>
</dbReference>
<comment type="subcellular location">
    <subcellularLocation>
        <location evidence="3 11">Cytoplasm</location>
    </subcellularLocation>
</comment>
<protein>
    <recommendedName>
        <fullName evidence="6 11">Uracil-DNA glycosylase</fullName>
        <shortName evidence="11">UDG</shortName>
        <ecNumber evidence="5 11">3.2.2.27</ecNumber>
    </recommendedName>
</protein>
<dbReference type="GO" id="GO:0097510">
    <property type="term" value="P:base-excision repair, AP site formation via deaminated base removal"/>
    <property type="evidence" value="ECO:0007669"/>
    <property type="project" value="TreeGrafter"/>
</dbReference>
<evidence type="ECO:0000256" key="3">
    <source>
        <dbReference type="ARBA" id="ARBA00004496"/>
    </source>
</evidence>
<dbReference type="EC" id="3.2.2.27" evidence="5 11"/>
<dbReference type="EMBL" id="UHIV01000001">
    <property type="protein sequence ID" value="SUP52172.1"/>
    <property type="molecule type" value="Genomic_DNA"/>
</dbReference>
<sequence>MKWSKYGRFFDTDWAAPLVESLPDAYFEQLNTFLTNVYATETVYPARENVFAALENTPLAQIKVVILGQDPYINPGQAQGLSFSVPSDFPLPPSLRNIFQELADDLQVSAPVNGDLHPWARQGVLLLNAVLTVPAGKSNGHAGKIWEPFTDEVMRLVASQDQPVVFILWGKFAQKKAKLLVGPNNLILTAPHPSPLSAYRGFFGSKPFSQSNVFLQNHGVQTINWSL</sequence>
<comment type="function">
    <text evidence="2 11 13">Excises uracil residues from the DNA which can arise as a result of misincorporation of dUMP residues by DNA polymerase or due to deamination of cytosine.</text>
</comment>
<dbReference type="SUPFAM" id="SSF52141">
    <property type="entry name" value="Uracil-DNA glycosylase-like"/>
    <property type="match status" value="1"/>
</dbReference>
<dbReference type="NCBIfam" id="TIGR00628">
    <property type="entry name" value="ung"/>
    <property type="match status" value="1"/>
</dbReference>
<organism evidence="15 16">
    <name type="scientific">Weissella viridescens</name>
    <name type="common">Lactobacillus viridescens</name>
    <dbReference type="NCBI Taxonomy" id="1629"/>
    <lineage>
        <taxon>Bacteria</taxon>
        <taxon>Bacillati</taxon>
        <taxon>Bacillota</taxon>
        <taxon>Bacilli</taxon>
        <taxon>Lactobacillales</taxon>
        <taxon>Lactobacillaceae</taxon>
        <taxon>Weissella</taxon>
    </lineage>
</organism>
<dbReference type="GO" id="GO:0005737">
    <property type="term" value="C:cytoplasm"/>
    <property type="evidence" value="ECO:0007669"/>
    <property type="project" value="UniProtKB-SubCell"/>
</dbReference>
<evidence type="ECO:0000256" key="9">
    <source>
        <dbReference type="ARBA" id="ARBA00022801"/>
    </source>
</evidence>
<accession>A0A380NXD6</accession>
<evidence type="ECO:0000256" key="13">
    <source>
        <dbReference type="RuleBase" id="RU003780"/>
    </source>
</evidence>